<gene>
    <name evidence="2" type="ORF">GGR46_003624</name>
</gene>
<feature type="transmembrane region" description="Helical" evidence="1">
    <location>
        <begin position="66"/>
        <end position="89"/>
    </location>
</feature>
<evidence type="ECO:0000256" key="1">
    <source>
        <dbReference type="SAM" id="Phobius"/>
    </source>
</evidence>
<keyword evidence="1" id="KW-0472">Membrane</keyword>
<dbReference type="Proteomes" id="UP000557392">
    <property type="component" value="Unassembled WGS sequence"/>
</dbReference>
<dbReference type="AlphaFoldDB" id="A0A7W6JX01"/>
<feature type="transmembrane region" description="Helical" evidence="1">
    <location>
        <begin position="101"/>
        <end position="122"/>
    </location>
</feature>
<comment type="caution">
    <text evidence="2">The sequence shown here is derived from an EMBL/GenBank/DDBJ whole genome shotgun (WGS) entry which is preliminary data.</text>
</comment>
<dbReference type="RefSeq" id="WP_183999383.1">
    <property type="nucleotide sequence ID" value="NZ_JACIEH010000003.1"/>
</dbReference>
<evidence type="ECO:0000313" key="3">
    <source>
        <dbReference type="Proteomes" id="UP000557392"/>
    </source>
</evidence>
<keyword evidence="3" id="KW-1185">Reference proteome</keyword>
<evidence type="ECO:0000313" key="2">
    <source>
        <dbReference type="EMBL" id="MBB4100052.1"/>
    </source>
</evidence>
<protein>
    <submittedName>
        <fullName evidence="2">ABC-type proline/glycine betaine transport system permease subunit</fullName>
    </submittedName>
</protein>
<feature type="transmembrane region" description="Helical" evidence="1">
    <location>
        <begin position="7"/>
        <end position="29"/>
    </location>
</feature>
<name>A0A7W6JX01_9SPHN</name>
<accession>A0A7W6JX01</accession>
<sequence>MNSMLRGFLIAPAIPGLIVFFIAISQGGFWEGVWAAQGISIVSYIAAIFVGVPLHLFLIRCKKRSLLIYTISGIMSAIIPILLVIIVPFHNSKTSQPLSSLYPLIGVMVLAGGAVAAVFWLIARPDLGQEGTAR</sequence>
<dbReference type="EMBL" id="JACIEH010000003">
    <property type="protein sequence ID" value="MBB4100052.1"/>
    <property type="molecule type" value="Genomic_DNA"/>
</dbReference>
<organism evidence="2 3">
    <name type="scientific">Sphingomonas kyeonggiensis</name>
    <dbReference type="NCBI Taxonomy" id="1268553"/>
    <lineage>
        <taxon>Bacteria</taxon>
        <taxon>Pseudomonadati</taxon>
        <taxon>Pseudomonadota</taxon>
        <taxon>Alphaproteobacteria</taxon>
        <taxon>Sphingomonadales</taxon>
        <taxon>Sphingomonadaceae</taxon>
        <taxon>Sphingomonas</taxon>
    </lineage>
</organism>
<keyword evidence="1" id="KW-1133">Transmembrane helix</keyword>
<proteinExistence type="predicted"/>
<reference evidence="2 3" key="1">
    <citation type="submission" date="2020-08" db="EMBL/GenBank/DDBJ databases">
        <title>Genomic Encyclopedia of Type Strains, Phase IV (KMG-IV): sequencing the most valuable type-strain genomes for metagenomic binning, comparative biology and taxonomic classification.</title>
        <authorList>
            <person name="Goeker M."/>
        </authorList>
    </citation>
    <scope>NUCLEOTIDE SEQUENCE [LARGE SCALE GENOMIC DNA]</scope>
    <source>
        <strain evidence="2 3">DSM 101806</strain>
    </source>
</reference>
<feature type="transmembrane region" description="Helical" evidence="1">
    <location>
        <begin position="41"/>
        <end position="59"/>
    </location>
</feature>
<keyword evidence="1" id="KW-0812">Transmembrane</keyword>